<sequence length="113" mass="12064">MASRSDHRSWQPDAPFGPDEGTSCDRITDFVTLSGDVEVAVNDEAPIADLILEHAVRRQTLPEESLVIAIERGDTVLAPHGETTIGADDIVTAFPKGGIGSRTLDALRRDGPS</sequence>
<feature type="compositionally biased region" description="Basic and acidic residues" evidence="1">
    <location>
        <begin position="1"/>
        <end position="10"/>
    </location>
</feature>
<name>M0CAI1_9EURY</name>
<dbReference type="GO" id="GO:0006813">
    <property type="term" value="P:potassium ion transport"/>
    <property type="evidence" value="ECO:0007669"/>
    <property type="project" value="InterPro"/>
</dbReference>
<accession>M0CAI1</accession>
<evidence type="ECO:0000313" key="2">
    <source>
        <dbReference type="EMBL" id="ELZ19613.1"/>
    </source>
</evidence>
<organism evidence="2 3">
    <name type="scientific">Haloterrigena salina JCM 13891</name>
    <dbReference type="NCBI Taxonomy" id="1227488"/>
    <lineage>
        <taxon>Archaea</taxon>
        <taxon>Methanobacteriati</taxon>
        <taxon>Methanobacteriota</taxon>
        <taxon>Stenosarchaea group</taxon>
        <taxon>Halobacteria</taxon>
        <taxon>Halobacteriales</taxon>
        <taxon>Natrialbaceae</taxon>
        <taxon>Haloterrigena</taxon>
    </lineage>
</organism>
<dbReference type="OrthoDB" id="6762at2157"/>
<dbReference type="Proteomes" id="UP000011657">
    <property type="component" value="Unassembled WGS sequence"/>
</dbReference>
<dbReference type="AlphaFoldDB" id="M0CAI1"/>
<dbReference type="PATRIC" id="fig|1227488.3.peg.1594"/>
<gene>
    <name evidence="2" type="ORF">C477_08083</name>
</gene>
<dbReference type="SUPFAM" id="SSF116726">
    <property type="entry name" value="TrkA C-terminal domain-like"/>
    <property type="match status" value="1"/>
</dbReference>
<feature type="region of interest" description="Disordered" evidence="1">
    <location>
        <begin position="1"/>
        <end position="23"/>
    </location>
</feature>
<keyword evidence="3" id="KW-1185">Reference proteome</keyword>
<dbReference type="STRING" id="1227488.C477_08083"/>
<reference evidence="2 3" key="1">
    <citation type="journal article" date="2014" name="PLoS Genet.">
        <title>Phylogenetically driven sequencing of extremely halophilic archaea reveals strategies for static and dynamic osmo-response.</title>
        <authorList>
            <person name="Becker E.A."/>
            <person name="Seitzer P.M."/>
            <person name="Tritt A."/>
            <person name="Larsen D."/>
            <person name="Krusor M."/>
            <person name="Yao A.I."/>
            <person name="Wu D."/>
            <person name="Madern D."/>
            <person name="Eisen J.A."/>
            <person name="Darling A.E."/>
            <person name="Facciotti M.T."/>
        </authorList>
    </citation>
    <scope>NUCLEOTIDE SEQUENCE [LARGE SCALE GENOMIC DNA]</scope>
    <source>
        <strain evidence="2 3">JCM 13891</strain>
    </source>
</reference>
<dbReference type="InterPro" id="IPR036721">
    <property type="entry name" value="RCK_C_sf"/>
</dbReference>
<dbReference type="EMBL" id="AOIS01000029">
    <property type="protein sequence ID" value="ELZ19613.1"/>
    <property type="molecule type" value="Genomic_DNA"/>
</dbReference>
<evidence type="ECO:0000313" key="3">
    <source>
        <dbReference type="Proteomes" id="UP000011657"/>
    </source>
</evidence>
<dbReference type="eggNOG" id="arCOG01584">
    <property type="taxonomic scope" value="Archaea"/>
</dbReference>
<proteinExistence type="predicted"/>
<dbReference type="Gene3D" id="3.30.70.1450">
    <property type="entry name" value="Regulator of K+ conductance, C-terminal domain"/>
    <property type="match status" value="1"/>
</dbReference>
<comment type="caution">
    <text evidence="2">The sequence shown here is derived from an EMBL/GenBank/DDBJ whole genome shotgun (WGS) entry which is preliminary data.</text>
</comment>
<dbReference type="RefSeq" id="WP_008893933.1">
    <property type="nucleotide sequence ID" value="NZ_AOIS01000029.1"/>
</dbReference>
<evidence type="ECO:0000256" key="1">
    <source>
        <dbReference type="SAM" id="MobiDB-lite"/>
    </source>
</evidence>
<protein>
    <submittedName>
        <fullName evidence="2">AsnC family transcriptional regulator</fullName>
    </submittedName>
</protein>